<name>A0A6J4HIQ8_9ACTN</name>
<feature type="region of interest" description="Disordered" evidence="1">
    <location>
        <begin position="1"/>
        <end position="76"/>
    </location>
</feature>
<sequence length="689" mass="74062">GRDPGPRRPDRRGNRRALRRSRAVRGPPPHRRAGPLGGRHPAGGVGADPGPAAEEVAVRALGGRPGRRPSGAAADPQCAGRVLAHVGSGRVAAVRLRPPGPGVGRGRRPEARAVEPARRRWGGAPGADPAGRDLRRPRGMGHRGRRGRRGHAARGLGGGGRRGTPEEPRGGRGVGRPARGLPDPVLGPRPRTRRSAPVLGRSAAGRRARHGARGAARPDPRRRAAARLRRGVQPVPRRPAARPDRGRPRRPGGPPQPHRADQHLRRRHPAPGRRPAGRHLRGALLPRRHGAGVRPRAAVDVRRAPGLHAAAGRRGRGKHPGPHRGLRPVAQRPAVQRGRLGGVLPRRRGRAARRLPRSRRRRDARAAHRRRRLQRPPGRPRRQRPLRPALGLRLPRGPRPPRSAGAAAGPPGAAQPRDAGPPARHADRGAGHRRRWQPRAVLARPPRGRLRAEPGAAGPLDPRRAAHELELLVVALVPLGARCPWLRGAAPQPGPLPGLRPGVRPAGLGRVGRRPVHRPDGRGGRGRTAPGHRRVPHGGDGRVLRRLPGQLDRDADRSVPRDRHPRQPVGPRLVHGDDRCGVLLGEGVGRPAARPRALRAELPAPLRRRHPHAHAGRPRRQGLPRADRRGPAPLVRPAQARRPFEVPVLPGREPLGPHPGEQPGLVLHGAGLPRRARPRRAVAAARAGL</sequence>
<feature type="compositionally biased region" description="Basic residues" evidence="1">
    <location>
        <begin position="345"/>
        <end position="385"/>
    </location>
</feature>
<feature type="compositionally biased region" description="Low complexity" evidence="1">
    <location>
        <begin position="386"/>
        <end position="395"/>
    </location>
</feature>
<feature type="compositionally biased region" description="Basic residues" evidence="1">
    <location>
        <begin position="13"/>
        <end position="33"/>
    </location>
</feature>
<feature type="non-terminal residue" evidence="2">
    <location>
        <position position="1"/>
    </location>
</feature>
<feature type="compositionally biased region" description="Low complexity" evidence="1">
    <location>
        <begin position="499"/>
        <end position="508"/>
    </location>
</feature>
<feature type="compositionally biased region" description="Basic residues" evidence="1">
    <location>
        <begin position="606"/>
        <end position="622"/>
    </location>
</feature>
<feature type="compositionally biased region" description="Basic residues" evidence="1">
    <location>
        <begin position="311"/>
        <end position="326"/>
    </location>
</feature>
<evidence type="ECO:0000256" key="1">
    <source>
        <dbReference type="SAM" id="MobiDB-lite"/>
    </source>
</evidence>
<feature type="region of interest" description="Disordered" evidence="1">
    <location>
        <begin position="93"/>
        <end position="461"/>
    </location>
</feature>
<feature type="compositionally biased region" description="Basic and acidic residues" evidence="1">
    <location>
        <begin position="107"/>
        <end position="118"/>
    </location>
</feature>
<feature type="region of interest" description="Disordered" evidence="1">
    <location>
        <begin position="601"/>
        <end position="642"/>
    </location>
</feature>
<feature type="compositionally biased region" description="Low complexity" evidence="1">
    <location>
        <begin position="402"/>
        <end position="423"/>
    </location>
</feature>
<feature type="compositionally biased region" description="Basic and acidic residues" evidence="1">
    <location>
        <begin position="551"/>
        <end position="562"/>
    </location>
</feature>
<feature type="non-terminal residue" evidence="2">
    <location>
        <position position="689"/>
    </location>
</feature>
<feature type="compositionally biased region" description="Gly residues" evidence="1">
    <location>
        <begin position="35"/>
        <end position="47"/>
    </location>
</feature>
<protein>
    <submittedName>
        <fullName evidence="2">Peptidase S9, prolyl oligopeptidase active site domain protein</fullName>
    </submittedName>
</protein>
<feature type="compositionally biased region" description="Basic residues" evidence="1">
    <location>
        <begin position="137"/>
        <end position="152"/>
    </location>
</feature>
<evidence type="ECO:0000313" key="2">
    <source>
        <dbReference type="EMBL" id="CAA9224293.1"/>
    </source>
</evidence>
<dbReference type="EMBL" id="CADCTN010000045">
    <property type="protein sequence ID" value="CAA9224293.1"/>
    <property type="molecule type" value="Genomic_DNA"/>
</dbReference>
<gene>
    <name evidence="2" type="ORF">AVDCRST_MAG52-671</name>
</gene>
<proteinExistence type="predicted"/>
<feature type="region of interest" description="Disordered" evidence="1">
    <location>
        <begin position="668"/>
        <end position="689"/>
    </location>
</feature>
<accession>A0A6J4HIQ8</accession>
<dbReference type="AlphaFoldDB" id="A0A6J4HIQ8"/>
<feature type="compositionally biased region" description="Basic residues" evidence="1">
    <location>
        <begin position="264"/>
        <end position="291"/>
    </location>
</feature>
<feature type="region of interest" description="Disordered" evidence="1">
    <location>
        <begin position="492"/>
        <end position="575"/>
    </location>
</feature>
<reference evidence="2" key="1">
    <citation type="submission" date="2020-02" db="EMBL/GenBank/DDBJ databases">
        <authorList>
            <person name="Meier V. D."/>
        </authorList>
    </citation>
    <scope>NUCLEOTIDE SEQUENCE</scope>
    <source>
        <strain evidence="2">AVDCRST_MAG52</strain>
    </source>
</reference>
<feature type="compositionally biased region" description="Basic and acidic residues" evidence="1">
    <location>
        <begin position="1"/>
        <end position="12"/>
    </location>
</feature>
<organism evidence="2">
    <name type="scientific">uncultured Blastococcus sp</name>
    <dbReference type="NCBI Taxonomy" id="217144"/>
    <lineage>
        <taxon>Bacteria</taxon>
        <taxon>Bacillati</taxon>
        <taxon>Actinomycetota</taxon>
        <taxon>Actinomycetes</taxon>
        <taxon>Geodermatophilales</taxon>
        <taxon>Geodermatophilaceae</taxon>
        <taxon>Blastococcus</taxon>
        <taxon>environmental samples</taxon>
    </lineage>
</organism>